<gene>
    <name evidence="2" type="ORF">chiPu_0017833</name>
</gene>
<sequence length="76" mass="8178">MTHANLPASTPPPFCNGSTGRATYRPQNLTCQACDVKTRRRARAHRCGAAHRTAPARVGVGQLPSAGMCRNSRMET</sequence>
<accession>A0A401RJ49</accession>
<evidence type="ECO:0000313" key="3">
    <source>
        <dbReference type="Proteomes" id="UP000287033"/>
    </source>
</evidence>
<feature type="region of interest" description="Disordered" evidence="1">
    <location>
        <begin position="1"/>
        <end position="21"/>
    </location>
</feature>
<organism evidence="2 3">
    <name type="scientific">Chiloscyllium punctatum</name>
    <name type="common">Brownbanded bambooshark</name>
    <name type="synonym">Hemiscyllium punctatum</name>
    <dbReference type="NCBI Taxonomy" id="137246"/>
    <lineage>
        <taxon>Eukaryota</taxon>
        <taxon>Metazoa</taxon>
        <taxon>Chordata</taxon>
        <taxon>Craniata</taxon>
        <taxon>Vertebrata</taxon>
        <taxon>Chondrichthyes</taxon>
        <taxon>Elasmobranchii</taxon>
        <taxon>Galeomorphii</taxon>
        <taxon>Galeoidea</taxon>
        <taxon>Orectolobiformes</taxon>
        <taxon>Hemiscylliidae</taxon>
        <taxon>Chiloscyllium</taxon>
    </lineage>
</organism>
<dbReference type="EMBL" id="BEZZ01001387">
    <property type="protein sequence ID" value="GCC18173.1"/>
    <property type="molecule type" value="Genomic_DNA"/>
</dbReference>
<reference evidence="2 3" key="1">
    <citation type="journal article" date="2018" name="Nat. Ecol. Evol.">
        <title>Shark genomes provide insights into elasmobranch evolution and the origin of vertebrates.</title>
        <authorList>
            <person name="Hara Y"/>
            <person name="Yamaguchi K"/>
            <person name="Onimaru K"/>
            <person name="Kadota M"/>
            <person name="Koyanagi M"/>
            <person name="Keeley SD"/>
            <person name="Tatsumi K"/>
            <person name="Tanaka K"/>
            <person name="Motone F"/>
            <person name="Kageyama Y"/>
            <person name="Nozu R"/>
            <person name="Adachi N"/>
            <person name="Nishimura O"/>
            <person name="Nakagawa R"/>
            <person name="Tanegashima C"/>
            <person name="Kiyatake I"/>
            <person name="Matsumoto R"/>
            <person name="Murakumo K"/>
            <person name="Nishida K"/>
            <person name="Terakita A"/>
            <person name="Kuratani S"/>
            <person name="Sato K"/>
            <person name="Hyodo S Kuraku.S."/>
        </authorList>
    </citation>
    <scope>NUCLEOTIDE SEQUENCE [LARGE SCALE GENOMIC DNA]</scope>
</reference>
<dbReference type="Proteomes" id="UP000287033">
    <property type="component" value="Unassembled WGS sequence"/>
</dbReference>
<evidence type="ECO:0000313" key="2">
    <source>
        <dbReference type="EMBL" id="GCC18173.1"/>
    </source>
</evidence>
<proteinExistence type="predicted"/>
<keyword evidence="3" id="KW-1185">Reference proteome</keyword>
<protein>
    <submittedName>
        <fullName evidence="2">Uncharacterized protein</fullName>
    </submittedName>
</protein>
<evidence type="ECO:0000256" key="1">
    <source>
        <dbReference type="SAM" id="MobiDB-lite"/>
    </source>
</evidence>
<comment type="caution">
    <text evidence="2">The sequence shown here is derived from an EMBL/GenBank/DDBJ whole genome shotgun (WGS) entry which is preliminary data.</text>
</comment>
<dbReference type="AlphaFoldDB" id="A0A401RJ49"/>
<name>A0A401RJ49_CHIPU</name>